<feature type="binding site" evidence="6">
    <location>
        <position position="458"/>
    </location>
    <ligand>
        <name>Fe cation</name>
        <dbReference type="ChEBI" id="CHEBI:24875"/>
    </ligand>
</feature>
<dbReference type="PANTHER" id="PTHR43600">
    <property type="entry name" value="COENZYME F420 HYDROGENASE, SUBUNIT ALPHA"/>
    <property type="match status" value="1"/>
</dbReference>
<proteinExistence type="inferred from homology"/>
<evidence type="ECO:0000256" key="6">
    <source>
        <dbReference type="PIRSR" id="PIRSR601501-1"/>
    </source>
</evidence>
<dbReference type="GO" id="GO:0016151">
    <property type="term" value="F:nickel cation binding"/>
    <property type="evidence" value="ECO:0007669"/>
    <property type="project" value="InterPro"/>
</dbReference>
<feature type="binding site" evidence="6">
    <location>
        <position position="409"/>
    </location>
    <ligand>
        <name>Mg(2+)</name>
        <dbReference type="ChEBI" id="CHEBI:18420"/>
    </ligand>
</feature>
<dbReference type="AlphaFoldDB" id="A0AAW4L386"/>
<sequence>MSQRIVIDPITRLEGHGRIEIFLDQQGNVSDAYWQVLELRGFERFCVGRPVEEMTRIAPVICGICPSAHHMAACKALDRLYNVAPPPTALLVRELEYNASIIDDHLLHFFFLASPDFIVGPDADPAERNIFGVMERLGKDFSRRLLDIRRQNRDIIRLLFSKAPHPEGGVPGGVPRGIREEERPWLAATANASVVFVKEALEIFRERVLGDNVCRGLIEDDAYAVSCCSMALVDASDRVSFYDGTVKVVGVDGSEVTCFPGDDYADKIAEWVAPWTTVKLTYLKEQGWQGLIEGADSSLYRVGPLARVTVADAMATPLAQAELARFRSFFGKQPTHQILASHWARLICALQAAERNRELVAEPLLTGNETRNLDLNLTGRGIGCVEAPRGTLFHHYETDDQGILTMVNLIVATQNNAGPISLAIKKAARKFIKGGEVREGLLNRVEMAFRAFDPCQSCATHALPGAGLRINIRDVSGRIVSRINQ</sequence>
<dbReference type="RefSeq" id="WP_214172105.1">
    <property type="nucleotide sequence ID" value="NZ_JAHCVJ010000005.1"/>
</dbReference>
<keyword evidence="3 6" id="KW-0533">Nickel</keyword>
<keyword evidence="8" id="KW-1185">Reference proteome</keyword>
<dbReference type="PANTHER" id="PTHR43600:SF2">
    <property type="entry name" value="F420-NON-REDUCING HYDROGENASE VHU SUBUNIT A"/>
    <property type="match status" value="1"/>
</dbReference>
<evidence type="ECO:0000256" key="2">
    <source>
        <dbReference type="ARBA" id="ARBA00009292"/>
    </source>
</evidence>
<comment type="caution">
    <text evidence="7">The sequence shown here is derived from an EMBL/GenBank/DDBJ whole genome shotgun (WGS) entry which is preliminary data.</text>
</comment>
<keyword evidence="6" id="KW-0460">Magnesium</keyword>
<comment type="similarity">
    <text evidence="2">Belongs to the [NiFe]/[NiFeSe] hydrogenase large subunit family.</text>
</comment>
<evidence type="ECO:0000256" key="3">
    <source>
        <dbReference type="ARBA" id="ARBA00022596"/>
    </source>
</evidence>
<protein>
    <submittedName>
        <fullName evidence="7">Ni/Fe hydrogenase subunit alpha</fullName>
    </submittedName>
</protein>
<evidence type="ECO:0000313" key="7">
    <source>
        <dbReference type="EMBL" id="MBT0665338.1"/>
    </source>
</evidence>
<dbReference type="Pfam" id="PF00374">
    <property type="entry name" value="NiFeSe_Hases"/>
    <property type="match status" value="2"/>
</dbReference>
<feature type="binding site" evidence="6">
    <location>
        <position position="461"/>
    </location>
    <ligand>
        <name>Mg(2+)</name>
        <dbReference type="ChEBI" id="CHEBI:18420"/>
    </ligand>
</feature>
<comment type="cofactor">
    <cofactor evidence="1 6">
        <name>Ni(2+)</name>
        <dbReference type="ChEBI" id="CHEBI:49786"/>
    </cofactor>
</comment>
<feature type="binding site" evidence="6">
    <location>
        <position position="43"/>
    </location>
    <ligand>
        <name>Mg(2+)</name>
        <dbReference type="ChEBI" id="CHEBI:18420"/>
    </ligand>
</feature>
<keyword evidence="5" id="KW-0560">Oxidoreductase</keyword>
<name>A0AAW4L386_9BACT</name>
<gene>
    <name evidence="7" type="ORF">KI809_13610</name>
</gene>
<feature type="binding site" evidence="6">
    <location>
        <position position="455"/>
    </location>
    <ligand>
        <name>Ni(2+)</name>
        <dbReference type="ChEBI" id="CHEBI:49786"/>
    </ligand>
</feature>
<organism evidence="7 8">
    <name type="scientific">Geoanaerobacter pelophilus</name>
    <dbReference type="NCBI Taxonomy" id="60036"/>
    <lineage>
        <taxon>Bacteria</taxon>
        <taxon>Pseudomonadati</taxon>
        <taxon>Thermodesulfobacteriota</taxon>
        <taxon>Desulfuromonadia</taxon>
        <taxon>Geobacterales</taxon>
        <taxon>Geobacteraceae</taxon>
        <taxon>Geoanaerobacter</taxon>
    </lineage>
</organism>
<evidence type="ECO:0000256" key="5">
    <source>
        <dbReference type="ARBA" id="ARBA00023002"/>
    </source>
</evidence>
<keyword evidence="4 6" id="KW-0479">Metal-binding</keyword>
<dbReference type="SUPFAM" id="SSF56762">
    <property type="entry name" value="HydB/Nqo4-like"/>
    <property type="match status" value="1"/>
</dbReference>
<dbReference type="InterPro" id="IPR029014">
    <property type="entry name" value="NiFe-Hase_large"/>
</dbReference>
<dbReference type="Gene3D" id="1.10.645.10">
    <property type="entry name" value="Cytochrome-c3 Hydrogenase, chain B"/>
    <property type="match status" value="1"/>
</dbReference>
<evidence type="ECO:0000313" key="8">
    <source>
        <dbReference type="Proteomes" id="UP000811899"/>
    </source>
</evidence>
<evidence type="ECO:0000256" key="4">
    <source>
        <dbReference type="ARBA" id="ARBA00022723"/>
    </source>
</evidence>
<reference evidence="7 8" key="1">
    <citation type="submission" date="2021-05" db="EMBL/GenBank/DDBJ databases">
        <title>The draft genome of Geobacter pelophilus DSM 12255.</title>
        <authorList>
            <person name="Xu Z."/>
            <person name="Masuda Y."/>
            <person name="Itoh H."/>
            <person name="Senoo K."/>
        </authorList>
    </citation>
    <scope>NUCLEOTIDE SEQUENCE [LARGE SCALE GENOMIC DNA]</scope>
    <source>
        <strain evidence="7 8">DSM 12255</strain>
    </source>
</reference>
<dbReference type="GO" id="GO:0016491">
    <property type="term" value="F:oxidoreductase activity"/>
    <property type="evidence" value="ECO:0007669"/>
    <property type="project" value="UniProtKB-KW"/>
</dbReference>
<feature type="binding site" evidence="6">
    <location>
        <position position="62"/>
    </location>
    <ligand>
        <name>Mg(2+)</name>
        <dbReference type="ChEBI" id="CHEBI:18420"/>
    </ligand>
</feature>
<keyword evidence="6" id="KW-0408">Iron</keyword>
<dbReference type="Proteomes" id="UP000811899">
    <property type="component" value="Unassembled WGS sequence"/>
</dbReference>
<dbReference type="EMBL" id="JAHCVJ010000005">
    <property type="protein sequence ID" value="MBT0665338.1"/>
    <property type="molecule type" value="Genomic_DNA"/>
</dbReference>
<dbReference type="InterPro" id="IPR001501">
    <property type="entry name" value="Ni-dep_hyd_lsu"/>
</dbReference>
<feature type="binding site" evidence="6">
    <location>
        <position position="65"/>
    </location>
    <ligand>
        <name>Fe cation</name>
        <dbReference type="ChEBI" id="CHEBI:24875"/>
    </ligand>
</feature>
<feature type="binding site" evidence="6">
    <location>
        <position position="65"/>
    </location>
    <ligand>
        <name>Ni(2+)</name>
        <dbReference type="ChEBI" id="CHEBI:49786"/>
    </ligand>
</feature>
<evidence type="ECO:0000256" key="1">
    <source>
        <dbReference type="ARBA" id="ARBA00001967"/>
    </source>
</evidence>
<comment type="cofactor">
    <cofactor evidence="6">
        <name>Fe cation</name>
        <dbReference type="ChEBI" id="CHEBI:24875"/>
    </cofactor>
</comment>
<accession>A0AAW4L386</accession>